<dbReference type="InterPro" id="IPR029058">
    <property type="entry name" value="AB_hydrolase_fold"/>
</dbReference>
<evidence type="ECO:0000256" key="4">
    <source>
        <dbReference type="SAM" id="Phobius"/>
    </source>
</evidence>
<feature type="domain" description="Carboxylesterase type B" evidence="5">
    <location>
        <begin position="427"/>
        <end position="539"/>
    </location>
</feature>
<dbReference type="Gene3D" id="3.40.50.1820">
    <property type="entry name" value="alpha/beta hydrolase"/>
    <property type="match status" value="1"/>
</dbReference>
<reference evidence="6 7" key="1">
    <citation type="submission" date="2019-09" db="EMBL/GenBank/DDBJ databases">
        <title>Taxonomy of Antarctic Massilia spp.: description of Massilia rubra sp. nov., Massilia aquatica sp. nov., Massilia mucilaginosa sp. nov., Massilia frigida sp. nov. isolated from streams, lakes and regoliths.</title>
        <authorList>
            <person name="Holochova P."/>
            <person name="Sedlacek I."/>
            <person name="Kralova S."/>
            <person name="Maslanova I."/>
            <person name="Busse H.-J."/>
            <person name="Stankova E."/>
            <person name="Vrbovska V."/>
            <person name="Kovarovic V."/>
            <person name="Bartak M."/>
            <person name="Svec P."/>
            <person name="Pantucek R."/>
        </authorList>
    </citation>
    <scope>NUCLEOTIDE SEQUENCE [LARGE SCALE GENOMIC DNA]</scope>
    <source>
        <strain evidence="6 7">CCM 8692</strain>
    </source>
</reference>
<dbReference type="SUPFAM" id="SSF53474">
    <property type="entry name" value="alpha/beta-Hydrolases"/>
    <property type="match status" value="1"/>
</dbReference>
<keyword evidence="4" id="KW-0812">Transmembrane</keyword>
<dbReference type="PROSITE" id="PS00122">
    <property type="entry name" value="CARBOXYLESTERASE_B_1"/>
    <property type="match status" value="1"/>
</dbReference>
<dbReference type="PANTHER" id="PTHR11559">
    <property type="entry name" value="CARBOXYLESTERASE"/>
    <property type="match status" value="1"/>
</dbReference>
<dbReference type="Pfam" id="PF00135">
    <property type="entry name" value="COesterase"/>
    <property type="match status" value="2"/>
</dbReference>
<gene>
    <name evidence="6" type="ORF">F0185_19275</name>
</gene>
<evidence type="ECO:0000313" key="6">
    <source>
        <dbReference type="EMBL" id="NHZ35709.1"/>
    </source>
</evidence>
<dbReference type="InterPro" id="IPR050309">
    <property type="entry name" value="Type-B_Carboxylest/Lipase"/>
</dbReference>
<dbReference type="InterPro" id="IPR002018">
    <property type="entry name" value="CarbesteraseB"/>
</dbReference>
<keyword evidence="4" id="KW-0472">Membrane</keyword>
<feature type="domain" description="Carboxylesterase type B" evidence="5">
    <location>
        <begin position="80"/>
        <end position="390"/>
    </location>
</feature>
<sequence length="561" mass="59363">MARFAPAQFRRRESDCWACVFPLPLNIVPCVALFAIAPAACRAQNRSHRIHRGDLAMANSVLAGMLAAAVAASPAPPATLKVSGGSLAGLLMADGSSIYYGIPYAAAPAGERRWKPPAERAPWSGVLDARKPASACVQENVGWNGDFLAGASEDCLTLSIRAPAAAGKTRLPVLVYIHGGSNSAAGAGNMAEDALHREGVLLVKIQYRLGLFGFMGLDALREESPNKTSGNYALLDQIAALKWVKANIAAFGGDPGNITISGNSSGAFDALLLTISPLAKGLFQKAILQAAAPGAPMTAQQNEELGKVVLERLKLPPGAAGLAQLRALPADTVIKAGLKLPVRTGIDQRFLWEQQVVDGYVLPYAYSEAYANGAGRGLAIIIGNNRQELGADRKPDVVPAMLASAFGAQAGAARALYSDDARLGSMPTQLLTDMWFRCPVHWLTGRMLKATPKVWRYEFGFGVPGSGRPPEHTSEMHYVYNAVPASAIDAAWPPLQRYWANFMRKGDPNGSGLPPWPPMGARGAYLSVAPEGIGTGEGLRSAICELMYKERDYPASPVAPG</sequence>
<dbReference type="EC" id="3.1.1.-" evidence="3"/>
<dbReference type="EMBL" id="VUYU01000013">
    <property type="protein sequence ID" value="NHZ35709.1"/>
    <property type="molecule type" value="Genomic_DNA"/>
</dbReference>
<organism evidence="6 7">
    <name type="scientific">Massilia rubra</name>
    <dbReference type="NCBI Taxonomy" id="2607910"/>
    <lineage>
        <taxon>Bacteria</taxon>
        <taxon>Pseudomonadati</taxon>
        <taxon>Pseudomonadota</taxon>
        <taxon>Betaproteobacteria</taxon>
        <taxon>Burkholderiales</taxon>
        <taxon>Oxalobacteraceae</taxon>
        <taxon>Telluria group</taxon>
        <taxon>Massilia</taxon>
    </lineage>
</organism>
<evidence type="ECO:0000259" key="5">
    <source>
        <dbReference type="Pfam" id="PF00135"/>
    </source>
</evidence>
<keyword evidence="4" id="KW-1133">Transmembrane helix</keyword>
<evidence type="ECO:0000313" key="7">
    <source>
        <dbReference type="Proteomes" id="UP000785613"/>
    </source>
</evidence>
<feature type="transmembrane region" description="Helical" evidence="4">
    <location>
        <begin position="20"/>
        <end position="41"/>
    </location>
</feature>
<dbReference type="Proteomes" id="UP000785613">
    <property type="component" value="Unassembled WGS sequence"/>
</dbReference>
<keyword evidence="7" id="KW-1185">Reference proteome</keyword>
<dbReference type="InterPro" id="IPR019826">
    <property type="entry name" value="Carboxylesterase_B_AS"/>
</dbReference>
<evidence type="ECO:0000256" key="1">
    <source>
        <dbReference type="ARBA" id="ARBA00005964"/>
    </source>
</evidence>
<keyword evidence="2 3" id="KW-0378">Hydrolase</keyword>
<proteinExistence type="inferred from homology"/>
<evidence type="ECO:0000256" key="3">
    <source>
        <dbReference type="RuleBase" id="RU361235"/>
    </source>
</evidence>
<accession>A0ABX0LNU5</accession>
<protein>
    <recommendedName>
        <fullName evidence="3">Carboxylic ester hydrolase</fullName>
        <ecNumber evidence="3">3.1.1.-</ecNumber>
    </recommendedName>
</protein>
<evidence type="ECO:0000256" key="2">
    <source>
        <dbReference type="ARBA" id="ARBA00022801"/>
    </source>
</evidence>
<name>A0ABX0LNU5_9BURK</name>
<comment type="similarity">
    <text evidence="1 3">Belongs to the type-B carboxylesterase/lipase family.</text>
</comment>
<comment type="caution">
    <text evidence="6">The sequence shown here is derived from an EMBL/GenBank/DDBJ whole genome shotgun (WGS) entry which is preliminary data.</text>
</comment>